<keyword evidence="1" id="KW-1133">Transmembrane helix</keyword>
<dbReference type="Pfam" id="PF16732">
    <property type="entry name" value="ComP_DUS"/>
    <property type="match status" value="1"/>
</dbReference>
<proteinExistence type="predicted"/>
<evidence type="ECO:0000256" key="1">
    <source>
        <dbReference type="SAM" id="Phobius"/>
    </source>
</evidence>
<dbReference type="InterPro" id="IPR012902">
    <property type="entry name" value="N_methyl_site"/>
</dbReference>
<gene>
    <name evidence="2" type="ORF">CKY39_17335</name>
</gene>
<dbReference type="NCBIfam" id="TIGR02532">
    <property type="entry name" value="IV_pilin_GFxxxE"/>
    <property type="match status" value="1"/>
</dbReference>
<dbReference type="InterPro" id="IPR031982">
    <property type="entry name" value="PilE-like"/>
</dbReference>
<accession>A0A250DK99</accession>
<dbReference type="GO" id="GO:0043683">
    <property type="term" value="P:type IV pilus assembly"/>
    <property type="evidence" value="ECO:0007669"/>
    <property type="project" value="InterPro"/>
</dbReference>
<dbReference type="RefSeq" id="WP_095745309.1">
    <property type="nucleotide sequence ID" value="NZ_CP023284.1"/>
</dbReference>
<evidence type="ECO:0000313" key="3">
    <source>
        <dbReference type="Proteomes" id="UP000217154"/>
    </source>
</evidence>
<organism evidence="2 3">
    <name type="scientific">Variovorax boronicumulans</name>
    <dbReference type="NCBI Taxonomy" id="436515"/>
    <lineage>
        <taxon>Bacteria</taxon>
        <taxon>Pseudomonadati</taxon>
        <taxon>Pseudomonadota</taxon>
        <taxon>Betaproteobacteria</taxon>
        <taxon>Burkholderiales</taxon>
        <taxon>Comamonadaceae</taxon>
        <taxon>Variovorax</taxon>
    </lineage>
</organism>
<name>A0A250DK99_9BURK</name>
<dbReference type="PROSITE" id="PS00409">
    <property type="entry name" value="PROKAR_NTER_METHYL"/>
    <property type="match status" value="1"/>
</dbReference>
<dbReference type="InterPro" id="IPR045584">
    <property type="entry name" value="Pilin-like"/>
</dbReference>
<dbReference type="Pfam" id="PF07963">
    <property type="entry name" value="N_methyl"/>
    <property type="match status" value="1"/>
</dbReference>
<dbReference type="KEGG" id="vbo:CKY39_17335"/>
<dbReference type="PANTHER" id="PTHR30093:SF47">
    <property type="entry name" value="TYPE IV PILUS NON-CORE MINOR PILIN PILE"/>
    <property type="match status" value="1"/>
</dbReference>
<keyword evidence="1" id="KW-0472">Membrane</keyword>
<dbReference type="Gene3D" id="3.30.700.10">
    <property type="entry name" value="Glycoprotein, Type 4 Pilin"/>
    <property type="match status" value="1"/>
</dbReference>
<protein>
    <submittedName>
        <fullName evidence="2">Prepilin-type cleavage/methylation domain-containing protein</fullName>
    </submittedName>
</protein>
<dbReference type="SUPFAM" id="SSF54523">
    <property type="entry name" value="Pili subunits"/>
    <property type="match status" value="1"/>
</dbReference>
<sequence length="167" mass="18211">MTFIAMTHLPSAFSRSRRGFTLIEVMVVVAIVAILAAIALPNYQEHVRRSKRAEAQGILMEAAQFMQRYYSANDRYTAAAGDAGEETEQKKGAESLLPKALQQSPKSGAANYTIAVFARDTPPSYILKATRTGSMTGDRCGTLTLSGLGVKDMDDEVTGLLTKECWR</sequence>
<feature type="transmembrane region" description="Helical" evidence="1">
    <location>
        <begin position="20"/>
        <end position="43"/>
    </location>
</feature>
<keyword evidence="1" id="KW-0812">Transmembrane</keyword>
<dbReference type="PANTHER" id="PTHR30093">
    <property type="entry name" value="GENERAL SECRETION PATHWAY PROTEIN G"/>
    <property type="match status" value="1"/>
</dbReference>
<dbReference type="Proteomes" id="UP000217154">
    <property type="component" value="Chromosome"/>
</dbReference>
<dbReference type="AlphaFoldDB" id="A0A250DK99"/>
<evidence type="ECO:0000313" key="2">
    <source>
        <dbReference type="EMBL" id="ATA54770.1"/>
    </source>
</evidence>
<reference evidence="2 3" key="1">
    <citation type="submission" date="2017-09" db="EMBL/GenBank/DDBJ databases">
        <title>The diverse metabolic capabilities of V. boronicumulans make it an excellent choice for continued studies on novel biodegradation.</title>
        <authorList>
            <person name="Sun S."/>
        </authorList>
    </citation>
    <scope>NUCLEOTIDE SEQUENCE [LARGE SCALE GENOMIC DNA]</scope>
    <source>
        <strain evidence="2 3">J1</strain>
    </source>
</reference>
<dbReference type="EMBL" id="CP023284">
    <property type="protein sequence ID" value="ATA54770.1"/>
    <property type="molecule type" value="Genomic_DNA"/>
</dbReference>